<gene>
    <name evidence="2" type="ORF">C9994_11220</name>
</gene>
<evidence type="ECO:0000313" key="3">
    <source>
        <dbReference type="Proteomes" id="UP000240608"/>
    </source>
</evidence>
<comment type="caution">
    <text evidence="2">The sequence shown here is derived from an EMBL/GenBank/DDBJ whole genome shotgun (WGS) entry which is preliminary data.</text>
</comment>
<name>A0A2T4DNY8_9BACT</name>
<dbReference type="AlphaFoldDB" id="A0A2T4DNY8"/>
<dbReference type="EMBL" id="PYVU01000107">
    <property type="protein sequence ID" value="PTB95534.1"/>
    <property type="molecule type" value="Genomic_DNA"/>
</dbReference>
<accession>A0A2T4DNY8</accession>
<protein>
    <recommendedName>
        <fullName evidence="1">DinB-like domain-containing protein</fullName>
    </recommendedName>
</protein>
<proteinExistence type="predicted"/>
<dbReference type="InterPro" id="IPR024775">
    <property type="entry name" value="DinB-like"/>
</dbReference>
<dbReference type="InterPro" id="IPR034660">
    <property type="entry name" value="DinB/YfiT-like"/>
</dbReference>
<dbReference type="Gene3D" id="1.20.120.450">
    <property type="entry name" value="dinb family like domain"/>
    <property type="match status" value="1"/>
</dbReference>
<organism evidence="2 3">
    <name type="scientific">Marivirga lumbricoides</name>
    <dbReference type="NCBI Taxonomy" id="1046115"/>
    <lineage>
        <taxon>Bacteria</taxon>
        <taxon>Pseudomonadati</taxon>
        <taxon>Bacteroidota</taxon>
        <taxon>Cytophagia</taxon>
        <taxon>Cytophagales</taxon>
        <taxon>Marivirgaceae</taxon>
        <taxon>Marivirga</taxon>
    </lineage>
</organism>
<dbReference type="Pfam" id="PF12867">
    <property type="entry name" value="DinB_2"/>
    <property type="match status" value="1"/>
</dbReference>
<feature type="domain" description="DinB-like" evidence="1">
    <location>
        <begin position="12"/>
        <end position="150"/>
    </location>
</feature>
<dbReference type="Proteomes" id="UP000240608">
    <property type="component" value="Unassembled WGS sequence"/>
</dbReference>
<evidence type="ECO:0000313" key="2">
    <source>
        <dbReference type="EMBL" id="PTB95534.1"/>
    </source>
</evidence>
<sequence length="174" mass="20274">MIFELNKSKEILERTPEVLETLLNGLSKEWVENNEGEKTWSPYDIVGHLISGEKTDWIIRIKTILSDSESKLFEPFDRFAQLNENQNRPIEDLINEFKLLRKKNLNELKLLNISQKDFEKVGIHPEFGNVTLKQLISTWAVHDLGHIAQITRVMAKQYTKEVGPWISYLGVLKK</sequence>
<evidence type="ECO:0000259" key="1">
    <source>
        <dbReference type="Pfam" id="PF12867"/>
    </source>
</evidence>
<dbReference type="SUPFAM" id="SSF109854">
    <property type="entry name" value="DinB/YfiT-like putative metalloenzymes"/>
    <property type="match status" value="1"/>
</dbReference>
<reference evidence="2 3" key="1">
    <citation type="submission" date="2018-03" db="EMBL/GenBank/DDBJ databases">
        <title>Cross-interface Injection: A General Nanoliter Liquid Handling Method Applied to Single Cells Genome Amplification Automated Nanoliter Liquid Handling Applied to Single Cell Multiple Displacement Amplification.</title>
        <authorList>
            <person name="Yun J."/>
            <person name="Xu P."/>
            <person name="Xu J."/>
            <person name="Dai X."/>
            <person name="Wang Y."/>
            <person name="Zheng X."/>
            <person name="Cao C."/>
            <person name="Yi Q."/>
            <person name="Zhu Y."/>
            <person name="Wang L."/>
            <person name="Dong Z."/>
            <person name="Huang Y."/>
            <person name="Huang L."/>
            <person name="Du W."/>
        </authorList>
    </citation>
    <scope>NUCLEOTIDE SEQUENCE [LARGE SCALE GENOMIC DNA]</scope>
    <source>
        <strain evidence="2 3">Z-D1-2</strain>
    </source>
</reference>